<dbReference type="CDD" id="cd23507">
    <property type="entry name" value="hydrophobin_I"/>
    <property type="match status" value="1"/>
</dbReference>
<dbReference type="GO" id="GO:0005199">
    <property type="term" value="F:structural constituent of cell wall"/>
    <property type="evidence" value="ECO:0007669"/>
    <property type="project" value="InterPro"/>
</dbReference>
<comment type="subcellular location">
    <subcellularLocation>
        <location evidence="1 6">Secreted</location>
        <location evidence="1 6">Cell wall</location>
    </subcellularLocation>
</comment>
<dbReference type="AlphaFoldDB" id="M2PID8"/>
<evidence type="ECO:0000256" key="5">
    <source>
        <dbReference type="ARBA" id="ARBA00023157"/>
    </source>
</evidence>
<proteinExistence type="inferred from homology"/>
<keyword evidence="6" id="KW-0732">Signal</keyword>
<organism evidence="7 8">
    <name type="scientific">Ceriporiopsis subvermispora (strain B)</name>
    <name type="common">White-rot fungus</name>
    <name type="synonym">Gelatoporia subvermispora</name>
    <dbReference type="NCBI Taxonomy" id="914234"/>
    <lineage>
        <taxon>Eukaryota</taxon>
        <taxon>Fungi</taxon>
        <taxon>Dikarya</taxon>
        <taxon>Basidiomycota</taxon>
        <taxon>Agaricomycotina</taxon>
        <taxon>Agaricomycetes</taxon>
        <taxon>Polyporales</taxon>
        <taxon>Gelatoporiaceae</taxon>
        <taxon>Gelatoporia</taxon>
    </lineage>
</organism>
<comment type="similarity">
    <text evidence="2 6">Belongs to the fungal hydrophobin family.</text>
</comment>
<dbReference type="InterPro" id="IPR001338">
    <property type="entry name" value="Class_I_Hydrophobin"/>
</dbReference>
<dbReference type="Proteomes" id="UP000016930">
    <property type="component" value="Unassembled WGS sequence"/>
</dbReference>
<feature type="chain" id="PRO_5013986412" description="Hydrophobin" evidence="6">
    <location>
        <begin position="19"/>
        <end position="109"/>
    </location>
</feature>
<evidence type="ECO:0000313" key="7">
    <source>
        <dbReference type="EMBL" id="EMD35899.1"/>
    </source>
</evidence>
<dbReference type="Pfam" id="PF01185">
    <property type="entry name" value="Hydrophobin"/>
    <property type="match status" value="1"/>
</dbReference>
<accession>M2PID8</accession>
<evidence type="ECO:0000256" key="4">
    <source>
        <dbReference type="ARBA" id="ARBA00022525"/>
    </source>
</evidence>
<dbReference type="HOGENOM" id="CLU_105134_2_0_1"/>
<keyword evidence="4 6" id="KW-0964">Secreted</keyword>
<evidence type="ECO:0000313" key="8">
    <source>
        <dbReference type="Proteomes" id="UP000016930"/>
    </source>
</evidence>
<name>M2PID8_CERS8</name>
<protein>
    <recommendedName>
        <fullName evidence="6">Hydrophobin</fullName>
    </recommendedName>
</protein>
<reference evidence="7 8" key="1">
    <citation type="journal article" date="2012" name="Proc. Natl. Acad. Sci. U.S.A.">
        <title>Comparative genomics of Ceriporiopsis subvermispora and Phanerochaete chrysosporium provide insight into selective ligninolysis.</title>
        <authorList>
            <person name="Fernandez-Fueyo E."/>
            <person name="Ruiz-Duenas F.J."/>
            <person name="Ferreira P."/>
            <person name="Floudas D."/>
            <person name="Hibbett D.S."/>
            <person name="Canessa P."/>
            <person name="Larrondo L.F."/>
            <person name="James T.Y."/>
            <person name="Seelenfreund D."/>
            <person name="Lobos S."/>
            <person name="Polanco R."/>
            <person name="Tello M."/>
            <person name="Honda Y."/>
            <person name="Watanabe T."/>
            <person name="Watanabe T."/>
            <person name="Ryu J.S."/>
            <person name="Kubicek C.P."/>
            <person name="Schmoll M."/>
            <person name="Gaskell J."/>
            <person name="Hammel K.E."/>
            <person name="St John F.J."/>
            <person name="Vanden Wymelenberg A."/>
            <person name="Sabat G."/>
            <person name="Splinter BonDurant S."/>
            <person name="Syed K."/>
            <person name="Yadav J.S."/>
            <person name="Doddapaneni H."/>
            <person name="Subramanian V."/>
            <person name="Lavin J.L."/>
            <person name="Oguiza J.A."/>
            <person name="Perez G."/>
            <person name="Pisabarro A.G."/>
            <person name="Ramirez L."/>
            <person name="Santoyo F."/>
            <person name="Master E."/>
            <person name="Coutinho P.M."/>
            <person name="Henrissat B."/>
            <person name="Lombard V."/>
            <person name="Magnuson J.K."/>
            <person name="Kuees U."/>
            <person name="Hori C."/>
            <person name="Igarashi K."/>
            <person name="Samejima M."/>
            <person name="Held B.W."/>
            <person name="Barry K.W."/>
            <person name="LaButti K.M."/>
            <person name="Lapidus A."/>
            <person name="Lindquist E.A."/>
            <person name="Lucas S.M."/>
            <person name="Riley R."/>
            <person name="Salamov A.A."/>
            <person name="Hoffmeister D."/>
            <person name="Schwenk D."/>
            <person name="Hadar Y."/>
            <person name="Yarden O."/>
            <person name="de Vries R.P."/>
            <person name="Wiebenga A."/>
            <person name="Stenlid J."/>
            <person name="Eastwood D."/>
            <person name="Grigoriev I.V."/>
            <person name="Berka R.M."/>
            <person name="Blanchette R.A."/>
            <person name="Kersten P."/>
            <person name="Martinez A.T."/>
            <person name="Vicuna R."/>
            <person name="Cullen D."/>
        </authorList>
    </citation>
    <scope>NUCLEOTIDE SEQUENCE [LARGE SCALE GENOMIC DNA]</scope>
    <source>
        <strain evidence="7 8">B</strain>
    </source>
</reference>
<dbReference type="OrthoDB" id="4225815at2759"/>
<dbReference type="GO" id="GO:0009277">
    <property type="term" value="C:fungal-type cell wall"/>
    <property type="evidence" value="ECO:0007669"/>
    <property type="project" value="InterPro"/>
</dbReference>
<sequence>MFSLKLALLSLLVASAAAQSSSSNSTQCDDAPLLCCTYSGAGGSDEMRAVGSALHMEVDPAKMYATGCSEYNPINVGGGTECTAAPVCCEDNYFGLLVGVGCTTIPVGV</sequence>
<feature type="signal peptide" evidence="6">
    <location>
        <begin position="1"/>
        <end position="18"/>
    </location>
</feature>
<gene>
    <name evidence="7" type="ORF">CERSUDRAFT_115818</name>
</gene>
<dbReference type="SMART" id="SM00075">
    <property type="entry name" value="HYDRO"/>
    <property type="match status" value="1"/>
</dbReference>
<evidence type="ECO:0000256" key="1">
    <source>
        <dbReference type="ARBA" id="ARBA00004191"/>
    </source>
</evidence>
<keyword evidence="3 6" id="KW-0134">Cell wall</keyword>
<evidence type="ECO:0000256" key="2">
    <source>
        <dbReference type="ARBA" id="ARBA00010446"/>
    </source>
</evidence>
<evidence type="ECO:0000256" key="3">
    <source>
        <dbReference type="ARBA" id="ARBA00022512"/>
    </source>
</evidence>
<evidence type="ECO:0000256" key="6">
    <source>
        <dbReference type="RuleBase" id="RU365009"/>
    </source>
</evidence>
<keyword evidence="8" id="KW-1185">Reference proteome</keyword>
<dbReference type="EMBL" id="KB445799">
    <property type="protein sequence ID" value="EMD35899.1"/>
    <property type="molecule type" value="Genomic_DNA"/>
</dbReference>
<keyword evidence="5 6" id="KW-1015">Disulfide bond</keyword>